<sequence>MGVSMSALSEILGLMVPTRLMGPTGTGKSLVHVFVGLLQSYHEDDLLVYQHTDGTNLLHTSMIQLTLAPKKFKSSHVYTLMVLDEGSFSLILSDYEILTIITQQLTESRRIILSGIIQFCSIADAKMCGTPLINLKIFEQLCGPNVLKNVILTATFWDQVNTDIGSKCKARLDQSFGRE</sequence>
<dbReference type="OrthoDB" id="8954335at2759"/>
<accession>B0DHS8</accession>
<organism evidence="2">
    <name type="scientific">Laccaria bicolor (strain S238N-H82 / ATCC MYA-4686)</name>
    <name type="common">Bicoloured deceiver</name>
    <name type="synonym">Laccaria laccata var. bicolor</name>
    <dbReference type="NCBI Taxonomy" id="486041"/>
    <lineage>
        <taxon>Eukaryota</taxon>
        <taxon>Fungi</taxon>
        <taxon>Dikarya</taxon>
        <taxon>Basidiomycota</taxon>
        <taxon>Agaricomycotina</taxon>
        <taxon>Agaricomycetes</taxon>
        <taxon>Agaricomycetidae</taxon>
        <taxon>Agaricales</taxon>
        <taxon>Agaricineae</taxon>
        <taxon>Hydnangiaceae</taxon>
        <taxon>Laccaria</taxon>
    </lineage>
</organism>
<reference evidence="1 2" key="1">
    <citation type="journal article" date="2008" name="Nature">
        <title>The genome of Laccaria bicolor provides insights into mycorrhizal symbiosis.</title>
        <authorList>
            <person name="Martin F."/>
            <person name="Aerts A."/>
            <person name="Ahren D."/>
            <person name="Brun A."/>
            <person name="Danchin E.G.J."/>
            <person name="Duchaussoy F."/>
            <person name="Gibon J."/>
            <person name="Kohler A."/>
            <person name="Lindquist E."/>
            <person name="Pereda V."/>
            <person name="Salamov A."/>
            <person name="Shapiro H.J."/>
            <person name="Wuyts J."/>
            <person name="Blaudez D."/>
            <person name="Buee M."/>
            <person name="Brokstein P."/>
            <person name="Canbaeck B."/>
            <person name="Cohen D."/>
            <person name="Courty P.E."/>
            <person name="Coutinho P.M."/>
            <person name="Delaruelle C."/>
            <person name="Detter J.C."/>
            <person name="Deveau A."/>
            <person name="DiFazio S."/>
            <person name="Duplessis S."/>
            <person name="Fraissinet-Tachet L."/>
            <person name="Lucic E."/>
            <person name="Frey-Klett P."/>
            <person name="Fourrey C."/>
            <person name="Feussner I."/>
            <person name="Gay G."/>
            <person name="Grimwood J."/>
            <person name="Hoegger P.J."/>
            <person name="Jain P."/>
            <person name="Kilaru S."/>
            <person name="Labbe J."/>
            <person name="Lin Y.C."/>
            <person name="Legue V."/>
            <person name="Le Tacon F."/>
            <person name="Marmeisse R."/>
            <person name="Melayah D."/>
            <person name="Montanini B."/>
            <person name="Muratet M."/>
            <person name="Nehls U."/>
            <person name="Niculita-Hirzel H."/>
            <person name="Oudot-Le Secq M.P."/>
            <person name="Peter M."/>
            <person name="Quesneville H."/>
            <person name="Rajashekar B."/>
            <person name="Reich M."/>
            <person name="Rouhier N."/>
            <person name="Schmutz J."/>
            <person name="Yin T."/>
            <person name="Chalot M."/>
            <person name="Henrissat B."/>
            <person name="Kuees U."/>
            <person name="Lucas S."/>
            <person name="Van de Peer Y."/>
            <person name="Podila G.K."/>
            <person name="Polle A."/>
            <person name="Pukkila P.J."/>
            <person name="Richardson P.M."/>
            <person name="Rouze P."/>
            <person name="Sanders I.R."/>
            <person name="Stajich J.E."/>
            <person name="Tunlid A."/>
            <person name="Tuskan G."/>
            <person name="Grigoriev I.V."/>
        </authorList>
    </citation>
    <scope>NUCLEOTIDE SEQUENCE [LARGE SCALE GENOMIC DNA]</scope>
    <source>
        <strain evidence="2">S238N-H82 / ATCC MYA-4686</strain>
    </source>
</reference>
<evidence type="ECO:0000313" key="1">
    <source>
        <dbReference type="EMBL" id="EDR05782.1"/>
    </source>
</evidence>
<keyword evidence="2" id="KW-1185">Reference proteome</keyword>
<proteinExistence type="predicted"/>
<dbReference type="STRING" id="486041.B0DHS8"/>
<dbReference type="RefSeq" id="XP_001883458.1">
    <property type="nucleotide sequence ID" value="XM_001883423.1"/>
</dbReference>
<dbReference type="InterPro" id="IPR027417">
    <property type="entry name" value="P-loop_NTPase"/>
</dbReference>
<dbReference type="InParanoid" id="B0DHS8"/>
<dbReference type="Proteomes" id="UP000001194">
    <property type="component" value="Unassembled WGS sequence"/>
</dbReference>
<name>B0DHS8_LACBS</name>
<dbReference type="Gene3D" id="3.40.50.300">
    <property type="entry name" value="P-loop containing nucleotide triphosphate hydrolases"/>
    <property type="match status" value="1"/>
</dbReference>
<evidence type="ECO:0000313" key="2">
    <source>
        <dbReference type="Proteomes" id="UP000001194"/>
    </source>
</evidence>
<gene>
    <name evidence="1" type="ORF">LACBIDRAFT_329356</name>
</gene>
<dbReference type="KEGG" id="lbc:LACBIDRAFT_329356"/>
<dbReference type="EMBL" id="DS547111">
    <property type="protein sequence ID" value="EDR05782.1"/>
    <property type="molecule type" value="Genomic_DNA"/>
</dbReference>
<protein>
    <submittedName>
        <fullName evidence="1">Predicted protein</fullName>
    </submittedName>
</protein>
<dbReference type="GeneID" id="6079208"/>
<dbReference type="AlphaFoldDB" id="B0DHS8"/>
<dbReference type="HOGENOM" id="CLU_018003_0_1_1"/>